<feature type="region of interest" description="Disordered" evidence="1">
    <location>
        <begin position="130"/>
        <end position="158"/>
    </location>
</feature>
<gene>
    <name evidence="2" type="ORF">GSI_08213</name>
</gene>
<dbReference type="AlphaFoldDB" id="A0A2G8S773"/>
<dbReference type="OrthoDB" id="3262473at2759"/>
<feature type="region of interest" description="Disordered" evidence="1">
    <location>
        <begin position="1"/>
        <end position="47"/>
    </location>
</feature>
<reference evidence="2 3" key="1">
    <citation type="journal article" date="2015" name="Sci. Rep.">
        <title>Chromosome-level genome map provides insights into diverse defense mechanisms in the medicinal fungus Ganoderma sinense.</title>
        <authorList>
            <person name="Zhu Y."/>
            <person name="Xu J."/>
            <person name="Sun C."/>
            <person name="Zhou S."/>
            <person name="Xu H."/>
            <person name="Nelson D.R."/>
            <person name="Qian J."/>
            <person name="Song J."/>
            <person name="Luo H."/>
            <person name="Xiang L."/>
            <person name="Li Y."/>
            <person name="Xu Z."/>
            <person name="Ji A."/>
            <person name="Wang L."/>
            <person name="Lu S."/>
            <person name="Hayward A."/>
            <person name="Sun W."/>
            <person name="Li X."/>
            <person name="Schwartz D.C."/>
            <person name="Wang Y."/>
            <person name="Chen S."/>
        </authorList>
    </citation>
    <scope>NUCLEOTIDE SEQUENCE [LARGE SCALE GENOMIC DNA]</scope>
    <source>
        <strain evidence="2 3">ZZ0214-1</strain>
    </source>
</reference>
<dbReference type="Proteomes" id="UP000230002">
    <property type="component" value="Unassembled WGS sequence"/>
</dbReference>
<feature type="compositionally biased region" description="Polar residues" evidence="1">
    <location>
        <begin position="7"/>
        <end position="24"/>
    </location>
</feature>
<keyword evidence="3" id="KW-1185">Reference proteome</keyword>
<feature type="compositionally biased region" description="Pro residues" evidence="1">
    <location>
        <begin position="132"/>
        <end position="148"/>
    </location>
</feature>
<protein>
    <submittedName>
        <fullName evidence="2">Uncharacterized protein</fullName>
    </submittedName>
</protein>
<name>A0A2G8S773_9APHY</name>
<evidence type="ECO:0000256" key="1">
    <source>
        <dbReference type="SAM" id="MobiDB-lite"/>
    </source>
</evidence>
<organism evidence="2 3">
    <name type="scientific">Ganoderma sinense ZZ0214-1</name>
    <dbReference type="NCBI Taxonomy" id="1077348"/>
    <lineage>
        <taxon>Eukaryota</taxon>
        <taxon>Fungi</taxon>
        <taxon>Dikarya</taxon>
        <taxon>Basidiomycota</taxon>
        <taxon>Agaricomycotina</taxon>
        <taxon>Agaricomycetes</taxon>
        <taxon>Polyporales</taxon>
        <taxon>Polyporaceae</taxon>
        <taxon>Ganoderma</taxon>
    </lineage>
</organism>
<dbReference type="EMBL" id="AYKW01000020">
    <property type="protein sequence ID" value="PIL29577.1"/>
    <property type="molecule type" value="Genomic_DNA"/>
</dbReference>
<evidence type="ECO:0000313" key="3">
    <source>
        <dbReference type="Proteomes" id="UP000230002"/>
    </source>
</evidence>
<comment type="caution">
    <text evidence="2">The sequence shown here is derived from an EMBL/GenBank/DDBJ whole genome shotgun (WGS) entry which is preliminary data.</text>
</comment>
<accession>A0A2G8S773</accession>
<evidence type="ECO:0000313" key="2">
    <source>
        <dbReference type="EMBL" id="PIL29577.1"/>
    </source>
</evidence>
<proteinExistence type="predicted"/>
<sequence>MLKRQRSSTSFVPDSYAPQESSIDMSERAAKRMRHLPSPQSQVDKDKALWRAGWSDGEEDVDVDELINGPSAPFVQARRLQHAGEYKHVNSLLHDLHAEQRHRMLFSTTSSSTQLPPISHWRPHIDDYDHPIPSPPNKLAPVAPPYPQPQHESQGGSTSFMISIPSKDVSLVDHIEVQRVTQQYENTNRYVRTTLRAILSKLIVLV</sequence>